<proteinExistence type="predicted"/>
<protein>
    <submittedName>
        <fullName evidence="3">Uncharacterized protein</fullName>
    </submittedName>
</protein>
<accession>A0A1G2SCA1</accession>
<dbReference type="EMBL" id="MHUV01000005">
    <property type="protein sequence ID" value="OHA82640.1"/>
    <property type="molecule type" value="Genomic_DNA"/>
</dbReference>
<evidence type="ECO:0000256" key="2">
    <source>
        <dbReference type="SAM" id="Phobius"/>
    </source>
</evidence>
<dbReference type="AlphaFoldDB" id="A0A1G2SCA1"/>
<feature type="coiled-coil region" evidence="1">
    <location>
        <begin position="89"/>
        <end position="123"/>
    </location>
</feature>
<reference evidence="3 4" key="1">
    <citation type="journal article" date="2016" name="Nat. Commun.">
        <title>Thousands of microbial genomes shed light on interconnected biogeochemical processes in an aquifer system.</title>
        <authorList>
            <person name="Anantharaman K."/>
            <person name="Brown C.T."/>
            <person name="Hug L.A."/>
            <person name="Sharon I."/>
            <person name="Castelle C.J."/>
            <person name="Probst A.J."/>
            <person name="Thomas B.C."/>
            <person name="Singh A."/>
            <person name="Wilkins M.J."/>
            <person name="Karaoz U."/>
            <person name="Brodie E.L."/>
            <person name="Williams K.H."/>
            <person name="Hubbard S.S."/>
            <person name="Banfield J.F."/>
        </authorList>
    </citation>
    <scope>NUCLEOTIDE SEQUENCE [LARGE SCALE GENOMIC DNA]</scope>
</reference>
<keyword evidence="1" id="KW-0175">Coiled coil</keyword>
<keyword evidence="2" id="KW-0812">Transmembrane</keyword>
<feature type="transmembrane region" description="Helical" evidence="2">
    <location>
        <begin position="23"/>
        <end position="44"/>
    </location>
</feature>
<keyword evidence="2" id="KW-1133">Transmembrane helix</keyword>
<organism evidence="3 4">
    <name type="scientific">Candidatus Yonathbacteria bacterium RIFCSPLOWO2_01_FULL_43_27</name>
    <dbReference type="NCBI Taxonomy" id="1802726"/>
    <lineage>
        <taxon>Bacteria</taxon>
        <taxon>Candidatus Yonathiibacteriota</taxon>
    </lineage>
</organism>
<gene>
    <name evidence="3" type="ORF">A3B07_01760</name>
</gene>
<sequence length="129" mass="14703">MNIVRFFDRLEDIIRSWLSRRPILYGLIAGIGAVLFFRGIWILFDEMNVGSITSIILSLVILLASGVFVSHFVGDQLVLSGLKKEKKVIDKTEDEVRAELATLRDIKEDLKEIKEEIREIKEEGNTNIA</sequence>
<keyword evidence="2" id="KW-0472">Membrane</keyword>
<evidence type="ECO:0000313" key="3">
    <source>
        <dbReference type="EMBL" id="OHA82640.1"/>
    </source>
</evidence>
<feature type="transmembrane region" description="Helical" evidence="2">
    <location>
        <begin position="50"/>
        <end position="74"/>
    </location>
</feature>
<comment type="caution">
    <text evidence="3">The sequence shown here is derived from an EMBL/GenBank/DDBJ whole genome shotgun (WGS) entry which is preliminary data.</text>
</comment>
<evidence type="ECO:0000313" key="4">
    <source>
        <dbReference type="Proteomes" id="UP000178817"/>
    </source>
</evidence>
<dbReference type="Proteomes" id="UP000178817">
    <property type="component" value="Unassembled WGS sequence"/>
</dbReference>
<dbReference type="STRING" id="1802726.A3B07_01760"/>
<name>A0A1G2SCA1_9BACT</name>
<evidence type="ECO:0000256" key="1">
    <source>
        <dbReference type="SAM" id="Coils"/>
    </source>
</evidence>